<gene>
    <name evidence="1" type="ORF">RRF57_003728</name>
</gene>
<organism evidence="1 2">
    <name type="scientific">Xylaria bambusicola</name>
    <dbReference type="NCBI Taxonomy" id="326684"/>
    <lineage>
        <taxon>Eukaryota</taxon>
        <taxon>Fungi</taxon>
        <taxon>Dikarya</taxon>
        <taxon>Ascomycota</taxon>
        <taxon>Pezizomycotina</taxon>
        <taxon>Sordariomycetes</taxon>
        <taxon>Xylariomycetidae</taxon>
        <taxon>Xylariales</taxon>
        <taxon>Xylariaceae</taxon>
        <taxon>Xylaria</taxon>
    </lineage>
</organism>
<proteinExistence type="predicted"/>
<comment type="caution">
    <text evidence="1">The sequence shown here is derived from an EMBL/GenBank/DDBJ whole genome shotgun (WGS) entry which is preliminary data.</text>
</comment>
<sequence length="177" mass="20199">MYFAKKAQNDGTDCHAINKILSDANDTVDSSERMIVDDTLIVGTITFELKEFIKLRVSTIEERAMRRIIEQCLAYDCSPEMISWFISCIEGRGVSSEAIFLNTFESYLAGLSSRRDITMNAKRILDRVRVIASTGYKLPRIFVVTCFPDHYSELMNAGPLVGGERKRVRKEDFYTET</sequence>
<evidence type="ECO:0000313" key="1">
    <source>
        <dbReference type="EMBL" id="KAK5628013.1"/>
    </source>
</evidence>
<name>A0AAN7Z5N0_9PEZI</name>
<dbReference type="AlphaFoldDB" id="A0AAN7Z5N0"/>
<keyword evidence="2" id="KW-1185">Reference proteome</keyword>
<evidence type="ECO:0000313" key="2">
    <source>
        <dbReference type="Proteomes" id="UP001305414"/>
    </source>
</evidence>
<dbReference type="Proteomes" id="UP001305414">
    <property type="component" value="Unassembled WGS sequence"/>
</dbReference>
<protein>
    <submittedName>
        <fullName evidence="1">Uncharacterized protein</fullName>
    </submittedName>
</protein>
<accession>A0AAN7Z5N0</accession>
<dbReference type="EMBL" id="JAWHQM010000006">
    <property type="protein sequence ID" value="KAK5628013.1"/>
    <property type="molecule type" value="Genomic_DNA"/>
</dbReference>
<reference evidence="1 2" key="1">
    <citation type="submission" date="2023-10" db="EMBL/GenBank/DDBJ databases">
        <title>Draft genome sequence of Xylaria bambusicola isolate GMP-LS, the root and basal stem rot pathogen of sugarcane in Indonesia.</title>
        <authorList>
            <person name="Selvaraj P."/>
            <person name="Muralishankar V."/>
            <person name="Muruganantham S."/>
            <person name="Sp S."/>
            <person name="Haryani S."/>
            <person name="Lau K.J.X."/>
            <person name="Naqvi N.I."/>
        </authorList>
    </citation>
    <scope>NUCLEOTIDE SEQUENCE [LARGE SCALE GENOMIC DNA]</scope>
    <source>
        <strain evidence="1">GMP-LS</strain>
    </source>
</reference>